<dbReference type="Pfam" id="PF01061">
    <property type="entry name" value="ABC2_membrane"/>
    <property type="match status" value="1"/>
</dbReference>
<feature type="transmembrane region" description="Helical" evidence="6">
    <location>
        <begin position="171"/>
        <end position="192"/>
    </location>
</feature>
<protein>
    <recommendedName>
        <fullName evidence="6">Transport permease protein</fullName>
    </recommendedName>
</protein>
<dbReference type="InterPro" id="IPR047817">
    <property type="entry name" value="ABC2_TM_bact-type"/>
</dbReference>
<keyword evidence="3 6" id="KW-1133">Transmembrane helix</keyword>
<keyword evidence="9" id="KW-1185">Reference proteome</keyword>
<reference evidence="8 9" key="1">
    <citation type="submission" date="2023-11" db="EMBL/GenBank/DDBJ databases">
        <title>Lentzea sokolovensis, sp. nov., Lentzea kristufkii, sp. nov., and Lentzea miocenensis, sp. nov., rare actinobacteria from Sokolov Coal Basin, Miocene lacustrine sediment, Czech Republic.</title>
        <authorList>
            <person name="Lara A."/>
            <person name="Kotroba L."/>
            <person name="Nouioui I."/>
            <person name="Neumann-Schaal M."/>
            <person name="Mast Y."/>
            <person name="Chronakova A."/>
        </authorList>
    </citation>
    <scope>NUCLEOTIDE SEQUENCE [LARGE SCALE GENOMIC DNA]</scope>
    <source>
        <strain evidence="8 9">BCCO 10_0061</strain>
    </source>
</reference>
<comment type="similarity">
    <text evidence="6">Belongs to the ABC-2 integral membrane protein family.</text>
</comment>
<evidence type="ECO:0000313" key="9">
    <source>
        <dbReference type="Proteomes" id="UP001285352"/>
    </source>
</evidence>
<keyword evidence="6" id="KW-1003">Cell membrane</keyword>
<evidence type="ECO:0000256" key="1">
    <source>
        <dbReference type="ARBA" id="ARBA00004141"/>
    </source>
</evidence>
<dbReference type="PANTHER" id="PTHR43229">
    <property type="entry name" value="NODULATION PROTEIN J"/>
    <property type="match status" value="1"/>
</dbReference>
<name>A0ABU4V1Y2_9PSEU</name>
<accession>A0ABU4V1Y2</accession>
<keyword evidence="5" id="KW-0046">Antibiotic resistance</keyword>
<dbReference type="InterPro" id="IPR051784">
    <property type="entry name" value="Nod_factor_ABC_transporter"/>
</dbReference>
<feature type="transmembrane region" description="Helical" evidence="6">
    <location>
        <begin position="108"/>
        <end position="136"/>
    </location>
</feature>
<keyword evidence="6" id="KW-0813">Transport</keyword>
<keyword evidence="4 6" id="KW-0472">Membrane</keyword>
<dbReference type="Proteomes" id="UP001285352">
    <property type="component" value="Unassembled WGS sequence"/>
</dbReference>
<evidence type="ECO:0000256" key="4">
    <source>
        <dbReference type="ARBA" id="ARBA00023136"/>
    </source>
</evidence>
<dbReference type="InterPro" id="IPR000412">
    <property type="entry name" value="ABC_2_transport"/>
</dbReference>
<dbReference type="InterPro" id="IPR013525">
    <property type="entry name" value="ABC2_TM"/>
</dbReference>
<feature type="domain" description="ABC transmembrane type-2" evidence="7">
    <location>
        <begin position="30"/>
        <end position="251"/>
    </location>
</feature>
<feature type="transmembrane region" description="Helical" evidence="6">
    <location>
        <begin position="30"/>
        <end position="51"/>
    </location>
</feature>
<evidence type="ECO:0000256" key="6">
    <source>
        <dbReference type="RuleBase" id="RU361157"/>
    </source>
</evidence>
<gene>
    <name evidence="8" type="ORF">SK854_27120</name>
</gene>
<dbReference type="RefSeq" id="WP_319977938.1">
    <property type="nucleotide sequence ID" value="NZ_JAXAVU010000011.1"/>
</dbReference>
<evidence type="ECO:0000259" key="7">
    <source>
        <dbReference type="PROSITE" id="PS51012"/>
    </source>
</evidence>
<comment type="caution">
    <text evidence="8">The sequence shown here is derived from an EMBL/GenBank/DDBJ whole genome shotgun (WGS) entry which is preliminary data.</text>
</comment>
<dbReference type="PROSITE" id="PS51012">
    <property type="entry name" value="ABC_TM2"/>
    <property type="match status" value="1"/>
</dbReference>
<feature type="transmembrane region" description="Helical" evidence="6">
    <location>
        <begin position="142"/>
        <end position="164"/>
    </location>
</feature>
<dbReference type="PANTHER" id="PTHR43229:SF2">
    <property type="entry name" value="NODULATION PROTEIN J"/>
    <property type="match status" value="1"/>
</dbReference>
<feature type="transmembrane region" description="Helical" evidence="6">
    <location>
        <begin position="226"/>
        <end position="248"/>
    </location>
</feature>
<keyword evidence="2 6" id="KW-0812">Transmembrane</keyword>
<feature type="transmembrane region" description="Helical" evidence="6">
    <location>
        <begin position="63"/>
        <end position="87"/>
    </location>
</feature>
<dbReference type="EMBL" id="JAXAVU010000011">
    <property type="protein sequence ID" value="MDX8145807.1"/>
    <property type="molecule type" value="Genomic_DNA"/>
</dbReference>
<proteinExistence type="inferred from homology"/>
<evidence type="ECO:0000256" key="3">
    <source>
        <dbReference type="ARBA" id="ARBA00022989"/>
    </source>
</evidence>
<comment type="subcellular location">
    <subcellularLocation>
        <location evidence="6">Cell membrane</location>
        <topology evidence="6">Multi-pass membrane protein</topology>
    </subcellularLocation>
    <subcellularLocation>
        <location evidence="1">Membrane</location>
        <topology evidence="1">Multi-pass membrane protein</topology>
    </subcellularLocation>
</comment>
<evidence type="ECO:0000313" key="8">
    <source>
        <dbReference type="EMBL" id="MDX8145807.1"/>
    </source>
</evidence>
<dbReference type="PIRSF" id="PIRSF006648">
    <property type="entry name" value="DrrB"/>
    <property type="match status" value="1"/>
</dbReference>
<organism evidence="8 9">
    <name type="scientific">Lentzea sokolovensis</name>
    <dbReference type="NCBI Taxonomy" id="3095429"/>
    <lineage>
        <taxon>Bacteria</taxon>
        <taxon>Bacillati</taxon>
        <taxon>Actinomycetota</taxon>
        <taxon>Actinomycetes</taxon>
        <taxon>Pseudonocardiales</taxon>
        <taxon>Pseudonocardiaceae</taxon>
        <taxon>Lentzea</taxon>
    </lineage>
</organism>
<evidence type="ECO:0000256" key="5">
    <source>
        <dbReference type="ARBA" id="ARBA00023251"/>
    </source>
</evidence>
<sequence>MTVRVSGHSSGKVFGVELADELRGIVREPAALFFSIIMPVAFFALFVSLFGKFSDGGLSSGTTMIATFGAFGVISVVLMNPGIGVAADRERGWLRAKQVSAVPIGVTLAAKVVAALPYAAGVLVAMTATAAVTGALNAPLPALLRVLGVLVAGALPFALLSLAIGFQVGSGAAAAVLNAILIPSAVVSGLWMPLDFMPAFFRDVAPFLPTYHLSELARSQLTGGPVLTHVLVLLGTAIVAAVLAAVSYRHARS</sequence>
<evidence type="ECO:0000256" key="2">
    <source>
        <dbReference type="ARBA" id="ARBA00022692"/>
    </source>
</evidence>